<keyword evidence="8" id="KW-0675">Receptor</keyword>
<evidence type="ECO:0000313" key="12">
    <source>
        <dbReference type="Proteomes" id="UP000789524"/>
    </source>
</evidence>
<evidence type="ECO:0000313" key="11">
    <source>
        <dbReference type="EMBL" id="CAG9578209.1"/>
    </source>
</evidence>
<dbReference type="EMBL" id="CAKASE010000077">
    <property type="protein sequence ID" value="CAG9578209.1"/>
    <property type="molecule type" value="Genomic_DNA"/>
</dbReference>
<keyword evidence="12" id="KW-1185">Reference proteome</keyword>
<evidence type="ECO:0000256" key="4">
    <source>
        <dbReference type="ARBA" id="ARBA00022692"/>
    </source>
</evidence>
<feature type="transmembrane region" description="Helical" evidence="10">
    <location>
        <begin position="74"/>
        <end position="92"/>
    </location>
</feature>
<keyword evidence="9" id="KW-0807">Transducer</keyword>
<gene>
    <name evidence="11" type="ORF">DCHRY22_LOCUS12646</name>
</gene>
<dbReference type="InterPro" id="IPR004117">
    <property type="entry name" value="7tm6_olfct_rcpt"/>
</dbReference>
<feature type="transmembrane region" description="Helical" evidence="10">
    <location>
        <begin position="185"/>
        <end position="208"/>
    </location>
</feature>
<evidence type="ECO:0000256" key="10">
    <source>
        <dbReference type="SAM" id="Phobius"/>
    </source>
</evidence>
<sequence>MMWPINFEEMYKISTYSLRLNGAHPNIKKKTKFWYFKIYLLRFIELLCCGLLFNSIIFYDVVSKKYTEAIKNGLMVIVGITVIFKHSILINYNESIKRLIKILDEDYKAAELYEEKEKDIILKSAMSGVKICRFWLVSATLTSFMFPAKAIIEMINLYMKGEFKLVPMFDFTYPNIIEVHKDSTVAYIVLFLLCLSFDLFSLSMYIGFDPLVPIFMLHTCGQLELISNKLMNLFSKDASRQDIMDELKSINVKLQNIYK</sequence>
<keyword evidence="7 10" id="KW-0472">Membrane</keyword>
<evidence type="ECO:0000256" key="8">
    <source>
        <dbReference type="ARBA" id="ARBA00023170"/>
    </source>
</evidence>
<feature type="transmembrane region" description="Helical" evidence="10">
    <location>
        <begin position="39"/>
        <end position="62"/>
    </location>
</feature>
<comment type="subcellular location">
    <subcellularLocation>
        <location evidence="1">Cell membrane</location>
        <topology evidence="1">Multi-pass membrane protein</topology>
    </subcellularLocation>
</comment>
<protein>
    <submittedName>
        <fullName evidence="11">(African queen) hypothetical protein</fullName>
    </submittedName>
</protein>
<dbReference type="OrthoDB" id="7604726at2759"/>
<evidence type="ECO:0000256" key="2">
    <source>
        <dbReference type="ARBA" id="ARBA00022475"/>
    </source>
</evidence>
<evidence type="ECO:0000256" key="9">
    <source>
        <dbReference type="ARBA" id="ARBA00023224"/>
    </source>
</evidence>
<dbReference type="GO" id="GO:0005886">
    <property type="term" value="C:plasma membrane"/>
    <property type="evidence" value="ECO:0007669"/>
    <property type="project" value="UniProtKB-SubCell"/>
</dbReference>
<dbReference type="PANTHER" id="PTHR21137:SF35">
    <property type="entry name" value="ODORANT RECEPTOR 19A-RELATED"/>
    <property type="match status" value="1"/>
</dbReference>
<dbReference type="Pfam" id="PF02949">
    <property type="entry name" value="7tm_6"/>
    <property type="match status" value="1"/>
</dbReference>
<keyword evidence="5" id="KW-0552">Olfaction</keyword>
<proteinExistence type="predicted"/>
<dbReference type="Proteomes" id="UP000789524">
    <property type="component" value="Unassembled WGS sequence"/>
</dbReference>
<reference evidence="11" key="1">
    <citation type="submission" date="2021-09" db="EMBL/GenBank/DDBJ databases">
        <authorList>
            <person name="Martin H S."/>
        </authorList>
    </citation>
    <scope>NUCLEOTIDE SEQUENCE</scope>
</reference>
<evidence type="ECO:0000256" key="7">
    <source>
        <dbReference type="ARBA" id="ARBA00023136"/>
    </source>
</evidence>
<dbReference type="GO" id="GO:0007165">
    <property type="term" value="P:signal transduction"/>
    <property type="evidence" value="ECO:0007669"/>
    <property type="project" value="UniProtKB-KW"/>
</dbReference>
<accession>A0A8J2VV43</accession>
<keyword evidence="3" id="KW-0716">Sensory transduction</keyword>
<organism evidence="11 12">
    <name type="scientific">Danaus chrysippus</name>
    <name type="common">African queen</name>
    <dbReference type="NCBI Taxonomy" id="151541"/>
    <lineage>
        <taxon>Eukaryota</taxon>
        <taxon>Metazoa</taxon>
        <taxon>Ecdysozoa</taxon>
        <taxon>Arthropoda</taxon>
        <taxon>Hexapoda</taxon>
        <taxon>Insecta</taxon>
        <taxon>Pterygota</taxon>
        <taxon>Neoptera</taxon>
        <taxon>Endopterygota</taxon>
        <taxon>Lepidoptera</taxon>
        <taxon>Glossata</taxon>
        <taxon>Ditrysia</taxon>
        <taxon>Papilionoidea</taxon>
        <taxon>Nymphalidae</taxon>
        <taxon>Danainae</taxon>
        <taxon>Danaini</taxon>
        <taxon>Danaina</taxon>
        <taxon>Danaus</taxon>
        <taxon>Anosia</taxon>
    </lineage>
</organism>
<name>A0A8J2VV43_9NEOP</name>
<evidence type="ECO:0000256" key="6">
    <source>
        <dbReference type="ARBA" id="ARBA00022989"/>
    </source>
</evidence>
<keyword evidence="4 10" id="KW-0812">Transmembrane</keyword>
<evidence type="ECO:0000256" key="5">
    <source>
        <dbReference type="ARBA" id="ARBA00022725"/>
    </source>
</evidence>
<evidence type="ECO:0000256" key="1">
    <source>
        <dbReference type="ARBA" id="ARBA00004651"/>
    </source>
</evidence>
<dbReference type="AlphaFoldDB" id="A0A8J2VV43"/>
<dbReference type="GO" id="GO:0004984">
    <property type="term" value="F:olfactory receptor activity"/>
    <property type="evidence" value="ECO:0007669"/>
    <property type="project" value="InterPro"/>
</dbReference>
<keyword evidence="2" id="KW-1003">Cell membrane</keyword>
<evidence type="ECO:0000256" key="3">
    <source>
        <dbReference type="ARBA" id="ARBA00022606"/>
    </source>
</evidence>
<dbReference type="GO" id="GO:0005549">
    <property type="term" value="F:odorant binding"/>
    <property type="evidence" value="ECO:0007669"/>
    <property type="project" value="InterPro"/>
</dbReference>
<dbReference type="PANTHER" id="PTHR21137">
    <property type="entry name" value="ODORANT RECEPTOR"/>
    <property type="match status" value="1"/>
</dbReference>
<comment type="caution">
    <text evidence="11">The sequence shown here is derived from an EMBL/GenBank/DDBJ whole genome shotgun (WGS) entry which is preliminary data.</text>
</comment>
<keyword evidence="6 10" id="KW-1133">Transmembrane helix</keyword>